<organism evidence="2 3">
    <name type="scientific">Mucor velutinosus</name>
    <dbReference type="NCBI Taxonomy" id="708070"/>
    <lineage>
        <taxon>Eukaryota</taxon>
        <taxon>Fungi</taxon>
        <taxon>Fungi incertae sedis</taxon>
        <taxon>Mucoromycota</taxon>
        <taxon>Mucoromycotina</taxon>
        <taxon>Mucoromycetes</taxon>
        <taxon>Mucorales</taxon>
        <taxon>Mucorineae</taxon>
        <taxon>Mucoraceae</taxon>
        <taxon>Mucor</taxon>
    </lineage>
</organism>
<dbReference type="RefSeq" id="XP_064676759.1">
    <property type="nucleotide sequence ID" value="XM_064825541.1"/>
</dbReference>
<proteinExistence type="predicted"/>
<feature type="region of interest" description="Disordered" evidence="1">
    <location>
        <begin position="1"/>
        <end position="85"/>
    </location>
</feature>
<name>A0AAN7D3M2_9FUNG</name>
<gene>
    <name evidence="2" type="ORF">ATC70_006264</name>
</gene>
<reference evidence="2 3" key="1">
    <citation type="submission" date="2022-11" db="EMBL/GenBank/DDBJ databases">
        <title>Mucor velutinosus strain NIH1002 WGS.</title>
        <authorList>
            <person name="Subramanian P."/>
            <person name="Mullikin J.C."/>
            <person name="Segre J.A."/>
            <person name="Zelazny A.M."/>
        </authorList>
    </citation>
    <scope>NUCLEOTIDE SEQUENCE [LARGE SCALE GENOMIC DNA]</scope>
    <source>
        <strain evidence="2 3">NIH1002</strain>
    </source>
</reference>
<dbReference type="Proteomes" id="UP001304243">
    <property type="component" value="Unassembled WGS sequence"/>
</dbReference>
<dbReference type="EMBL" id="JASEJX010000034">
    <property type="protein sequence ID" value="KAK4510093.1"/>
    <property type="molecule type" value="Genomic_DNA"/>
</dbReference>
<evidence type="ECO:0000313" key="3">
    <source>
        <dbReference type="Proteomes" id="UP001304243"/>
    </source>
</evidence>
<sequence>MYPYGGQQQGAPFYQGNPYQSPAMQQQQQQQQPYHQNPYHRQSTIPNFNTPQYQPPQTLHQTNFNHTPLQRSNTFSKSNAIGGCD</sequence>
<evidence type="ECO:0000313" key="2">
    <source>
        <dbReference type="EMBL" id="KAK4510093.1"/>
    </source>
</evidence>
<evidence type="ECO:0000256" key="1">
    <source>
        <dbReference type="SAM" id="MobiDB-lite"/>
    </source>
</evidence>
<keyword evidence="3" id="KW-1185">Reference proteome</keyword>
<feature type="compositionally biased region" description="Polar residues" evidence="1">
    <location>
        <begin position="33"/>
        <end position="79"/>
    </location>
</feature>
<protein>
    <submittedName>
        <fullName evidence="2">Uncharacterized protein</fullName>
    </submittedName>
</protein>
<comment type="caution">
    <text evidence="2">The sequence shown here is derived from an EMBL/GenBank/DDBJ whole genome shotgun (WGS) entry which is preliminary data.</text>
</comment>
<dbReference type="GeneID" id="89949950"/>
<accession>A0AAN7D3M2</accession>
<dbReference type="AlphaFoldDB" id="A0AAN7D3M2"/>